<gene>
    <name evidence="1" type="ORF">CMUS01_16328</name>
</gene>
<protein>
    <submittedName>
        <fullName evidence="1">Uncharacterized protein</fullName>
    </submittedName>
</protein>
<comment type="caution">
    <text evidence="1">The sequence shown here is derived from an EMBL/GenBank/DDBJ whole genome shotgun (WGS) entry which is preliminary data.</text>
</comment>
<feature type="non-terminal residue" evidence="1">
    <location>
        <position position="201"/>
    </location>
</feature>
<proteinExistence type="predicted"/>
<dbReference type="EMBL" id="WIGM01001768">
    <property type="protein sequence ID" value="KAF6789403.1"/>
    <property type="molecule type" value="Genomic_DNA"/>
</dbReference>
<evidence type="ECO:0000313" key="2">
    <source>
        <dbReference type="Proteomes" id="UP000639643"/>
    </source>
</evidence>
<name>A0A8H6MJG1_9PEZI</name>
<organism evidence="1 2">
    <name type="scientific">Colletotrichum musicola</name>
    <dbReference type="NCBI Taxonomy" id="2175873"/>
    <lineage>
        <taxon>Eukaryota</taxon>
        <taxon>Fungi</taxon>
        <taxon>Dikarya</taxon>
        <taxon>Ascomycota</taxon>
        <taxon>Pezizomycotina</taxon>
        <taxon>Sordariomycetes</taxon>
        <taxon>Hypocreomycetidae</taxon>
        <taxon>Glomerellales</taxon>
        <taxon>Glomerellaceae</taxon>
        <taxon>Colletotrichum</taxon>
        <taxon>Colletotrichum orchidearum species complex</taxon>
    </lineage>
</organism>
<keyword evidence="2" id="KW-1185">Reference proteome</keyword>
<sequence>ETPFERDFRISIRLNHLHVLFLLRRLVLNRVSEPDGPIIEVAQEMLSLVIEAVLVRDELANSGTTLSWKVAHYGLPAAGMILLGMMGHRVIPALRSCRAKVLRDLTVLAAEVGSGTIVKPENPNYALLTKATQTIHRFLDFIHSDDQSIRTATEADAQGHTMDEFSWAATLEPELWGSEFTFWQGLADHPSVFNQDLATPH</sequence>
<accession>A0A8H6MJG1</accession>
<dbReference type="Proteomes" id="UP000639643">
    <property type="component" value="Unassembled WGS sequence"/>
</dbReference>
<evidence type="ECO:0000313" key="1">
    <source>
        <dbReference type="EMBL" id="KAF6789403.1"/>
    </source>
</evidence>
<dbReference type="AlphaFoldDB" id="A0A8H6MJG1"/>
<dbReference type="OrthoDB" id="4898680at2759"/>
<reference evidence="1" key="1">
    <citation type="journal article" date="2020" name="Phytopathology">
        <title>Genome Sequence Resources of Colletotrichum truncatum, C. plurivorum, C. musicola, and C. sojae: Four Species Pathogenic to Soybean (Glycine max).</title>
        <authorList>
            <person name="Rogerio F."/>
            <person name="Boufleur T.R."/>
            <person name="Ciampi-Guillardi M."/>
            <person name="Sukno S.A."/>
            <person name="Thon M.R."/>
            <person name="Massola Junior N.S."/>
            <person name="Baroncelli R."/>
        </authorList>
    </citation>
    <scope>NUCLEOTIDE SEQUENCE</scope>
    <source>
        <strain evidence="1">LFN0074</strain>
    </source>
</reference>